<dbReference type="STRING" id="205917.A0A4Y9Z0I5"/>
<evidence type="ECO:0000313" key="3">
    <source>
        <dbReference type="Proteomes" id="UP000298327"/>
    </source>
</evidence>
<comment type="caution">
    <text evidence="2">The sequence shown here is derived from an EMBL/GenBank/DDBJ whole genome shotgun (WGS) entry which is preliminary data.</text>
</comment>
<evidence type="ECO:0000313" key="2">
    <source>
        <dbReference type="EMBL" id="TFY68336.1"/>
    </source>
</evidence>
<sequence length="279" mass="32107">MAAKYLDAIMLFGDSITQGSWEMNGVGARLAHIYARKLDVLNRGFSGYNTDWAFPVFEKVLAKQHEQHHVPRVRLLTIWFGTNDACLPHSPQHVPLARFSANLRKMIHTVRSPASPFYSPITKIILIAPPPVNTIQRGADLASREPARDLDRDFETTRQYAKEVLEVGEREGVPVVDVWTQLWEAAGKEERGLERFLYDGLHLNEEGYRIAYEELLKIISEHYPELRHDQMQYVFPAWGFFIDHSVEDFKSNTWIQRYQPPATAATVASTDLEKEKEKE</sequence>
<gene>
    <name evidence="2" type="ORF">EVG20_g3596</name>
</gene>
<dbReference type="OrthoDB" id="671439at2759"/>
<protein>
    <recommendedName>
        <fullName evidence="1">SGNH hydrolase-type esterase domain-containing protein</fullName>
    </recommendedName>
</protein>
<dbReference type="AlphaFoldDB" id="A0A4Y9Z0I5"/>
<dbReference type="Gene3D" id="3.40.50.1110">
    <property type="entry name" value="SGNH hydrolase"/>
    <property type="match status" value="1"/>
</dbReference>
<dbReference type="PANTHER" id="PTHR14209:SF19">
    <property type="entry name" value="ISOAMYL ACETATE-HYDROLYZING ESTERASE 1 HOMOLOG"/>
    <property type="match status" value="1"/>
</dbReference>
<proteinExistence type="predicted"/>
<name>A0A4Y9Z0I5_9AGAM</name>
<dbReference type="Pfam" id="PF13472">
    <property type="entry name" value="Lipase_GDSL_2"/>
    <property type="match status" value="1"/>
</dbReference>
<accession>A0A4Y9Z0I5</accession>
<dbReference type="EMBL" id="SEOQ01000165">
    <property type="protein sequence ID" value="TFY68336.1"/>
    <property type="molecule type" value="Genomic_DNA"/>
</dbReference>
<dbReference type="InterPro" id="IPR013830">
    <property type="entry name" value="SGNH_hydro"/>
</dbReference>
<feature type="domain" description="SGNH hydrolase-type esterase" evidence="1">
    <location>
        <begin position="11"/>
        <end position="210"/>
    </location>
</feature>
<reference evidence="2 3" key="1">
    <citation type="submission" date="2019-02" db="EMBL/GenBank/DDBJ databases">
        <title>Genome sequencing of the rare red list fungi Dentipellis fragilis.</title>
        <authorList>
            <person name="Buettner E."/>
            <person name="Kellner H."/>
        </authorList>
    </citation>
    <scope>NUCLEOTIDE SEQUENCE [LARGE SCALE GENOMIC DNA]</scope>
    <source>
        <strain evidence="2 3">DSM 105465</strain>
    </source>
</reference>
<dbReference type="Proteomes" id="UP000298327">
    <property type="component" value="Unassembled WGS sequence"/>
</dbReference>
<dbReference type="SUPFAM" id="SSF52266">
    <property type="entry name" value="SGNH hydrolase"/>
    <property type="match status" value="1"/>
</dbReference>
<organism evidence="2 3">
    <name type="scientific">Dentipellis fragilis</name>
    <dbReference type="NCBI Taxonomy" id="205917"/>
    <lineage>
        <taxon>Eukaryota</taxon>
        <taxon>Fungi</taxon>
        <taxon>Dikarya</taxon>
        <taxon>Basidiomycota</taxon>
        <taxon>Agaricomycotina</taxon>
        <taxon>Agaricomycetes</taxon>
        <taxon>Russulales</taxon>
        <taxon>Hericiaceae</taxon>
        <taxon>Dentipellis</taxon>
    </lineage>
</organism>
<evidence type="ECO:0000259" key="1">
    <source>
        <dbReference type="Pfam" id="PF13472"/>
    </source>
</evidence>
<keyword evidence="3" id="KW-1185">Reference proteome</keyword>
<dbReference type="CDD" id="cd01838">
    <property type="entry name" value="Isoamyl_acetate_hydrolase_like"/>
    <property type="match status" value="1"/>
</dbReference>
<dbReference type="InterPro" id="IPR036514">
    <property type="entry name" value="SGNH_hydro_sf"/>
</dbReference>
<dbReference type="InterPro" id="IPR045136">
    <property type="entry name" value="Iah1-like"/>
</dbReference>
<dbReference type="PANTHER" id="PTHR14209">
    <property type="entry name" value="ISOAMYL ACETATE-HYDROLYZING ESTERASE 1"/>
    <property type="match status" value="1"/>
</dbReference>